<dbReference type="Gene3D" id="3.40.570.10">
    <property type="entry name" value="Extracellular Endonuclease, subunit A"/>
    <property type="match status" value="1"/>
</dbReference>
<dbReference type="GO" id="GO:0016787">
    <property type="term" value="F:hydrolase activity"/>
    <property type="evidence" value="ECO:0007669"/>
    <property type="project" value="InterPro"/>
</dbReference>
<dbReference type="EMBL" id="CM014101">
    <property type="protein sequence ID" value="TKS93277.1"/>
    <property type="molecule type" value="Genomic_DNA"/>
</dbReference>
<accession>A0A4U5VWP7</accession>
<feature type="signal peptide" evidence="1">
    <location>
        <begin position="1"/>
        <end position="25"/>
    </location>
</feature>
<dbReference type="GO" id="GO:0004519">
    <property type="term" value="F:endonuclease activity"/>
    <property type="evidence" value="ECO:0007669"/>
    <property type="project" value="UniProtKB-KW"/>
</dbReference>
<evidence type="ECO:0000313" key="5">
    <source>
        <dbReference type="Proteomes" id="UP000298787"/>
    </source>
</evidence>
<keyword evidence="4" id="KW-0540">Nuclease</keyword>
<name>A0A4U5VWP7_COLLU</name>
<dbReference type="SMART" id="SM00892">
    <property type="entry name" value="Endonuclease_NS"/>
    <property type="match status" value="1"/>
</dbReference>
<dbReference type="AlphaFoldDB" id="A0A4U5VWP7"/>
<dbReference type="InterPro" id="IPR039015">
    <property type="entry name" value="ENDOD1"/>
</dbReference>
<feature type="domain" description="ENPP1-3/EXOG-like endonuclease/phosphodiesterase" evidence="2">
    <location>
        <begin position="71"/>
        <end position="270"/>
    </location>
</feature>
<evidence type="ECO:0000259" key="2">
    <source>
        <dbReference type="SMART" id="SM00477"/>
    </source>
</evidence>
<feature type="chain" id="PRO_5020373602" evidence="1">
    <location>
        <begin position="26"/>
        <end position="270"/>
    </location>
</feature>
<proteinExistence type="predicted"/>
<dbReference type="Proteomes" id="UP000298787">
    <property type="component" value="Chromosome 24"/>
</dbReference>
<organism evidence="4 5">
    <name type="scientific">Collichthys lucidus</name>
    <name type="common">Big head croaker</name>
    <name type="synonym">Sciaena lucida</name>
    <dbReference type="NCBI Taxonomy" id="240159"/>
    <lineage>
        <taxon>Eukaryota</taxon>
        <taxon>Metazoa</taxon>
        <taxon>Chordata</taxon>
        <taxon>Craniata</taxon>
        <taxon>Vertebrata</taxon>
        <taxon>Euteleostomi</taxon>
        <taxon>Actinopterygii</taxon>
        <taxon>Neopterygii</taxon>
        <taxon>Teleostei</taxon>
        <taxon>Neoteleostei</taxon>
        <taxon>Acanthomorphata</taxon>
        <taxon>Eupercaria</taxon>
        <taxon>Sciaenidae</taxon>
        <taxon>Collichthys</taxon>
    </lineage>
</organism>
<dbReference type="InterPro" id="IPR044925">
    <property type="entry name" value="His-Me_finger_sf"/>
</dbReference>
<keyword evidence="1" id="KW-0732">Signal</keyword>
<keyword evidence="4" id="KW-0378">Hydrolase</keyword>
<evidence type="ECO:0000313" key="4">
    <source>
        <dbReference type="EMBL" id="TKS93277.1"/>
    </source>
</evidence>
<dbReference type="Pfam" id="PF01223">
    <property type="entry name" value="Endonuclease_NS"/>
    <property type="match status" value="1"/>
</dbReference>
<dbReference type="SUPFAM" id="SSF54060">
    <property type="entry name" value="His-Me finger endonucleases"/>
    <property type="match status" value="1"/>
</dbReference>
<dbReference type="InterPro" id="IPR044929">
    <property type="entry name" value="DNA/RNA_non-sp_Endonuclease_sf"/>
</dbReference>
<keyword evidence="4" id="KW-0255">Endonuclease</keyword>
<dbReference type="SMART" id="SM00477">
    <property type="entry name" value="NUC"/>
    <property type="match status" value="1"/>
</dbReference>
<keyword evidence="5" id="KW-1185">Reference proteome</keyword>
<reference evidence="4 5" key="1">
    <citation type="submission" date="2019-01" db="EMBL/GenBank/DDBJ databases">
        <title>Genome Assembly of Collichthys lucidus.</title>
        <authorList>
            <person name="Cai M."/>
            <person name="Xiao S."/>
        </authorList>
    </citation>
    <scope>NUCLEOTIDE SEQUENCE [LARGE SCALE GENOMIC DNA]</scope>
    <source>
        <strain evidence="4">JT15FE1705JMU</strain>
        <tissue evidence="4">Muscle</tissue>
    </source>
</reference>
<dbReference type="InterPro" id="IPR001604">
    <property type="entry name" value="Endo_G_ENPP1-like_dom"/>
</dbReference>
<dbReference type="GO" id="GO:0046872">
    <property type="term" value="F:metal ion binding"/>
    <property type="evidence" value="ECO:0007669"/>
    <property type="project" value="InterPro"/>
</dbReference>
<sequence>MTSLKTKNICFLAAFLFLAIDPTLAEVVNEVKDCDQFLYQGTPPEIPGILEKGANKDQNRYKVICQTYNGVQRFLTVYDTTKKIPVFSAYEYRGSAGPRPDPTWMIEPQLDEKPTLDNINMRPKGHTTCNNQAMNADYDGNGVYAKGHLFPVNHATTNDDKISTFTLTNAVPQVCGFNGGRWRVMETNIKNVMDQIINKNRCFVVVGAQPGTNNLNNRVNVPGVMWSAFYCDNGVSGAYWDDNIKRDHPPPMAMITVQQLELDLGIDAFP</sequence>
<gene>
    <name evidence="4" type="ORF">D9C73_026736</name>
</gene>
<dbReference type="PANTHER" id="PTHR21472:SF15">
    <property type="entry name" value="ENDONUCLEASE DOMAIN-CONTAINING 1 PROTEIN-RELATED"/>
    <property type="match status" value="1"/>
</dbReference>
<dbReference type="InterPro" id="IPR020821">
    <property type="entry name" value="ENPP1-3/EXOG-like_nuc-like"/>
</dbReference>
<feature type="domain" description="DNA/RNA non-specific endonuclease/pyrophosphatase/phosphodiesterase" evidence="3">
    <location>
        <begin position="70"/>
        <end position="270"/>
    </location>
</feature>
<evidence type="ECO:0000259" key="3">
    <source>
        <dbReference type="SMART" id="SM00892"/>
    </source>
</evidence>
<protein>
    <submittedName>
        <fullName evidence="4">Endonuclease domain-containing 1 protein</fullName>
    </submittedName>
</protein>
<dbReference type="PANTHER" id="PTHR21472">
    <property type="entry name" value="ENDONUCLEASE DOMAIN-CONTAINING 1 PROTEIN ENDOD1"/>
    <property type="match status" value="1"/>
</dbReference>
<dbReference type="GO" id="GO:0003676">
    <property type="term" value="F:nucleic acid binding"/>
    <property type="evidence" value="ECO:0007669"/>
    <property type="project" value="InterPro"/>
</dbReference>
<dbReference type="STRING" id="240159.A0A4U5VWP7"/>
<evidence type="ECO:0000256" key="1">
    <source>
        <dbReference type="SAM" id="SignalP"/>
    </source>
</evidence>